<dbReference type="InterPro" id="IPR018714">
    <property type="entry name" value="DUF2237"/>
</dbReference>
<sequence>MNDKNIYGGKLALCNGNKITGYNRSGYCQLVNGDQGTHIVCSKMTNEFLNFTLSRGNDLITPRGGFPGLVEGDYWCICVLRWLEAYKANPRYAPPIVGEATNKKILTYVSAKVLRNYLI</sequence>
<dbReference type="EMBL" id="MN740965">
    <property type="protein sequence ID" value="QHU20259.1"/>
    <property type="molecule type" value="Genomic_DNA"/>
</dbReference>
<organism evidence="1">
    <name type="scientific">viral metagenome</name>
    <dbReference type="NCBI Taxonomy" id="1070528"/>
    <lineage>
        <taxon>unclassified sequences</taxon>
        <taxon>metagenomes</taxon>
        <taxon>organismal metagenomes</taxon>
    </lineage>
</organism>
<dbReference type="AlphaFoldDB" id="A0A6C0KRN1"/>
<evidence type="ECO:0000313" key="1">
    <source>
        <dbReference type="EMBL" id="QHU20259.1"/>
    </source>
</evidence>
<protein>
    <recommendedName>
        <fullName evidence="2">DUF2237 family protein</fullName>
    </recommendedName>
</protein>
<reference evidence="1" key="1">
    <citation type="journal article" date="2020" name="Nature">
        <title>Giant virus diversity and host interactions through global metagenomics.</title>
        <authorList>
            <person name="Schulz F."/>
            <person name="Roux S."/>
            <person name="Paez-Espino D."/>
            <person name="Jungbluth S."/>
            <person name="Walsh D.A."/>
            <person name="Denef V.J."/>
            <person name="McMahon K.D."/>
            <person name="Konstantinidis K.T."/>
            <person name="Eloe-Fadrosh E.A."/>
            <person name="Kyrpides N.C."/>
            <person name="Woyke T."/>
        </authorList>
    </citation>
    <scope>NUCLEOTIDE SEQUENCE</scope>
    <source>
        <strain evidence="1">GVMAG-S-3300013014-136</strain>
    </source>
</reference>
<proteinExistence type="predicted"/>
<dbReference type="Pfam" id="PF09996">
    <property type="entry name" value="DUF2237"/>
    <property type="match status" value="1"/>
</dbReference>
<evidence type="ECO:0008006" key="2">
    <source>
        <dbReference type="Google" id="ProtNLM"/>
    </source>
</evidence>
<dbReference type="PANTHER" id="PTHR37466">
    <property type="entry name" value="SLR1628 PROTEIN"/>
    <property type="match status" value="1"/>
</dbReference>
<dbReference type="PANTHER" id="PTHR37466:SF1">
    <property type="entry name" value="SLR1628 PROTEIN"/>
    <property type="match status" value="1"/>
</dbReference>
<dbReference type="Gene3D" id="3.30.56.110">
    <property type="entry name" value="Protein of unknown function DUF2237"/>
    <property type="match status" value="1"/>
</dbReference>
<name>A0A6C0KRN1_9ZZZZ</name>
<accession>A0A6C0KRN1</accession>